<comment type="cofactor">
    <cofactor evidence="3">
        <name>Zn(2+)</name>
        <dbReference type="ChEBI" id="CHEBI:29105"/>
    </cofactor>
</comment>
<evidence type="ECO:0000256" key="1">
    <source>
        <dbReference type="ARBA" id="ARBA00001941"/>
    </source>
</evidence>
<evidence type="ECO:0000256" key="6">
    <source>
        <dbReference type="ARBA" id="ARBA00022670"/>
    </source>
</evidence>
<evidence type="ECO:0000256" key="3">
    <source>
        <dbReference type="ARBA" id="ARBA00001947"/>
    </source>
</evidence>
<dbReference type="InterPro" id="IPR000787">
    <property type="entry name" value="Peptidase_M29"/>
</dbReference>
<dbReference type="GO" id="GO:0004177">
    <property type="term" value="F:aminopeptidase activity"/>
    <property type="evidence" value="ECO:0007669"/>
    <property type="project" value="UniProtKB-KW"/>
</dbReference>
<evidence type="ECO:0000313" key="10">
    <source>
        <dbReference type="EMBL" id="WIW69994.1"/>
    </source>
</evidence>
<dbReference type="GO" id="GO:0046872">
    <property type="term" value="F:metal ion binding"/>
    <property type="evidence" value="ECO:0007669"/>
    <property type="project" value="UniProtKB-KW"/>
</dbReference>
<evidence type="ECO:0000313" key="11">
    <source>
        <dbReference type="Proteomes" id="UP001243623"/>
    </source>
</evidence>
<dbReference type="EMBL" id="CP120678">
    <property type="protein sequence ID" value="WIW69994.1"/>
    <property type="molecule type" value="Genomic_DNA"/>
</dbReference>
<evidence type="ECO:0000256" key="7">
    <source>
        <dbReference type="ARBA" id="ARBA00022723"/>
    </source>
</evidence>
<name>A0A9Y2EUY1_9FIRM</name>
<keyword evidence="9" id="KW-0482">Metalloprotease</keyword>
<protein>
    <submittedName>
        <fullName evidence="10">Aminopeptidase</fullName>
    </submittedName>
</protein>
<dbReference type="GO" id="GO:0006508">
    <property type="term" value="P:proteolysis"/>
    <property type="evidence" value="ECO:0007669"/>
    <property type="project" value="UniProtKB-KW"/>
</dbReference>
<dbReference type="RefSeq" id="WP_147670523.1">
    <property type="nucleotide sequence ID" value="NZ_CP120678.1"/>
</dbReference>
<comment type="similarity">
    <text evidence="4">Belongs to the peptidase M29 family.</text>
</comment>
<dbReference type="Gene3D" id="3.40.1830.10">
    <property type="entry name" value="Thermophilic metalloprotease (M29)"/>
    <property type="match status" value="1"/>
</dbReference>
<keyword evidence="5 10" id="KW-0031">Aminopeptidase</keyword>
<evidence type="ECO:0000256" key="9">
    <source>
        <dbReference type="ARBA" id="ARBA00023049"/>
    </source>
</evidence>
<organism evidence="10 11">
    <name type="scientific">Selenobaculum gibii</name>
    <dbReference type="NCBI Taxonomy" id="3054208"/>
    <lineage>
        <taxon>Bacteria</taxon>
        <taxon>Bacillati</taxon>
        <taxon>Bacillota</taxon>
        <taxon>Negativicutes</taxon>
        <taxon>Selenomonadales</taxon>
        <taxon>Selenomonadaceae</taxon>
        <taxon>Selenobaculum</taxon>
    </lineage>
</organism>
<dbReference type="Pfam" id="PF02073">
    <property type="entry name" value="Peptidase_M29"/>
    <property type="match status" value="1"/>
</dbReference>
<dbReference type="AlphaFoldDB" id="A0A9Y2EUY1"/>
<dbReference type="SUPFAM" id="SSF144052">
    <property type="entry name" value="Thermophilic metalloprotease-like"/>
    <property type="match status" value="1"/>
</dbReference>
<proteinExistence type="inferred from homology"/>
<accession>A0A9Y2EUY1</accession>
<dbReference type="KEGG" id="sgbi:P3F81_08785"/>
<comment type="cofactor">
    <cofactor evidence="2">
        <name>Mg(2+)</name>
        <dbReference type="ChEBI" id="CHEBI:18420"/>
    </cofactor>
</comment>
<dbReference type="GO" id="GO:0008237">
    <property type="term" value="F:metallopeptidase activity"/>
    <property type="evidence" value="ECO:0007669"/>
    <property type="project" value="UniProtKB-KW"/>
</dbReference>
<sequence>MDPRIEKLAHQLIHYSTRLQKGEKILIEVFDDAHPLAKALIKEVYKVGALPFLTVKSNVLQRELLLGASREQLDFIASYESIRMRDMNAYLGIRASQNVSELSDVPSEKMSLYQQYWQHPVHSNIRVPHTKWCVMRYPNGAMAQLANMSSEQFEDFYFNVCNLDYARMAESMTPLIQLMNHTDKVKIVGPNTDLTFSIKDIPAVKCCGLRNIPDGEVYTAPVKTSVNGKLSYNTPAVYQGVSYENISLEFKNGKIVNATANHTEQINKVFDTDDGSRFIGEFALGVNPYITKPMKDTLFDEKISGSFHFTPGMAYKEANNGNSSSIHWDLVCIQTSEYGGGEIYFDDVLIRKDGLFTIPELQGLNPENLK</sequence>
<evidence type="ECO:0000256" key="2">
    <source>
        <dbReference type="ARBA" id="ARBA00001946"/>
    </source>
</evidence>
<dbReference type="Proteomes" id="UP001243623">
    <property type="component" value="Chromosome"/>
</dbReference>
<evidence type="ECO:0000256" key="4">
    <source>
        <dbReference type="ARBA" id="ARBA00008236"/>
    </source>
</evidence>
<dbReference type="PANTHER" id="PTHR34448">
    <property type="entry name" value="AMINOPEPTIDASE"/>
    <property type="match status" value="1"/>
</dbReference>
<keyword evidence="6" id="KW-0645">Protease</keyword>
<keyword evidence="8" id="KW-0378">Hydrolase</keyword>
<dbReference type="InterPro" id="IPR052170">
    <property type="entry name" value="M29_Exopeptidase"/>
</dbReference>
<reference evidence="10" key="1">
    <citation type="submission" date="2023-03" db="EMBL/GenBank/DDBJ databases">
        <title>Selenobaculum gbiensis gen. nov. sp. nov., a new bacterium isolated from the gut microbiota of IBD patient.</title>
        <authorList>
            <person name="Yeo S."/>
            <person name="Park H."/>
            <person name="Huh C.S."/>
        </authorList>
    </citation>
    <scope>NUCLEOTIDE SEQUENCE</scope>
    <source>
        <strain evidence="10">ICN-92133</strain>
    </source>
</reference>
<dbReference type="PANTHER" id="PTHR34448:SF1">
    <property type="entry name" value="BLL6088 PROTEIN"/>
    <property type="match status" value="1"/>
</dbReference>
<comment type="cofactor">
    <cofactor evidence="1">
        <name>Co(2+)</name>
        <dbReference type="ChEBI" id="CHEBI:48828"/>
    </cofactor>
</comment>
<dbReference type="InterPro" id="IPR035097">
    <property type="entry name" value="M29_N-terminal"/>
</dbReference>
<evidence type="ECO:0000256" key="5">
    <source>
        <dbReference type="ARBA" id="ARBA00022438"/>
    </source>
</evidence>
<gene>
    <name evidence="10" type="ORF">P3F81_08785</name>
</gene>
<evidence type="ECO:0000256" key="8">
    <source>
        <dbReference type="ARBA" id="ARBA00022801"/>
    </source>
</evidence>
<keyword evidence="7" id="KW-0479">Metal-binding</keyword>
<keyword evidence="11" id="KW-1185">Reference proteome</keyword>